<dbReference type="InterPro" id="IPR006073">
    <property type="entry name" value="GTP-bd"/>
</dbReference>
<dbReference type="STRING" id="1314773.A0A3N2PX92"/>
<dbReference type="GO" id="GO:0005525">
    <property type="term" value="F:GTP binding"/>
    <property type="evidence" value="ECO:0007669"/>
    <property type="project" value="UniProtKB-KW"/>
</dbReference>
<feature type="domain" description="MnmE helical" evidence="8">
    <location>
        <begin position="196"/>
        <end position="574"/>
    </location>
</feature>
<dbReference type="RefSeq" id="XP_028466908.1">
    <property type="nucleotide sequence ID" value="XM_028607996.1"/>
</dbReference>
<evidence type="ECO:0000256" key="4">
    <source>
        <dbReference type="ARBA" id="ARBA00022741"/>
    </source>
</evidence>
<dbReference type="CDD" id="cd14858">
    <property type="entry name" value="TrmE_N"/>
    <property type="match status" value="1"/>
</dbReference>
<dbReference type="Pfam" id="PF01926">
    <property type="entry name" value="MMR_HSR1"/>
    <property type="match status" value="1"/>
</dbReference>
<keyword evidence="4" id="KW-0547">Nucleotide-binding</keyword>
<dbReference type="NCBIfam" id="TIGR00231">
    <property type="entry name" value="small_GTP"/>
    <property type="match status" value="1"/>
</dbReference>
<keyword evidence="3" id="KW-0819">tRNA processing</keyword>
<dbReference type="GO" id="GO:0002098">
    <property type="term" value="P:tRNA wobble uridine modification"/>
    <property type="evidence" value="ECO:0007669"/>
    <property type="project" value="TreeGrafter"/>
</dbReference>
<comment type="similarity">
    <text evidence="2">Belongs to the TRAFAC class TrmE-Era-EngA-EngB-Septin-like GTPase superfamily. TrmE GTPase family.</text>
</comment>
<dbReference type="InterPro" id="IPR027266">
    <property type="entry name" value="TrmE/GcvT-like"/>
</dbReference>
<dbReference type="AlphaFoldDB" id="A0A3N2PX92"/>
<dbReference type="FunFam" id="3.30.1360.120:FF:000007">
    <property type="entry name" value="tRNA modification GTPase GTPBP3, mitochondrial"/>
    <property type="match status" value="1"/>
</dbReference>
<evidence type="ECO:0000256" key="3">
    <source>
        <dbReference type="ARBA" id="ARBA00022694"/>
    </source>
</evidence>
<dbReference type="InterPro" id="IPR018948">
    <property type="entry name" value="GTP-bd_TrmE_N"/>
</dbReference>
<keyword evidence="10" id="KW-1185">Reference proteome</keyword>
<dbReference type="Gene3D" id="1.20.120.430">
    <property type="entry name" value="tRNA modification GTPase MnmE domain 2"/>
    <property type="match status" value="1"/>
</dbReference>
<evidence type="ECO:0000313" key="10">
    <source>
        <dbReference type="Proteomes" id="UP000272025"/>
    </source>
</evidence>
<dbReference type="InterPro" id="IPR027417">
    <property type="entry name" value="P-loop_NTPase"/>
</dbReference>
<dbReference type="Pfam" id="PF10396">
    <property type="entry name" value="TrmE_N"/>
    <property type="match status" value="1"/>
</dbReference>
<dbReference type="Gene3D" id="3.30.1360.120">
    <property type="entry name" value="Probable tRNA modification gtpase trme, domain 1"/>
    <property type="match status" value="1"/>
</dbReference>
<dbReference type="PANTHER" id="PTHR42714:SF2">
    <property type="entry name" value="TRNA MODIFICATION GTPASE GTPBP3, MITOCHONDRIAL"/>
    <property type="match status" value="1"/>
</dbReference>
<dbReference type="InterPro" id="IPR005225">
    <property type="entry name" value="Small_GTP-bd"/>
</dbReference>
<dbReference type="PANTHER" id="PTHR42714">
    <property type="entry name" value="TRNA MODIFICATION GTPASE GTPBP3"/>
    <property type="match status" value="1"/>
</dbReference>
<dbReference type="InterPro" id="IPR031168">
    <property type="entry name" value="G_TrmE"/>
</dbReference>
<dbReference type="CDD" id="cd04164">
    <property type="entry name" value="trmE"/>
    <property type="match status" value="1"/>
</dbReference>
<reference evidence="9 10" key="1">
    <citation type="journal article" date="2018" name="Mol. Ecol.">
        <title>The obligate alkalophilic soda-lake fungus Sodiomyces alkalinus has shifted to a protein diet.</title>
        <authorList>
            <person name="Grum-Grzhimaylo A.A."/>
            <person name="Falkoski D.L."/>
            <person name="van den Heuvel J."/>
            <person name="Valero-Jimenez C.A."/>
            <person name="Min B."/>
            <person name="Choi I.G."/>
            <person name="Lipzen A."/>
            <person name="Daum C.G."/>
            <person name="Aanen D.K."/>
            <person name="Tsang A."/>
            <person name="Henrissat B."/>
            <person name="Bilanenko E.N."/>
            <person name="de Vries R.P."/>
            <person name="van Kan J.A.L."/>
            <person name="Grigoriev I.V."/>
            <person name="Debets A.J.M."/>
        </authorList>
    </citation>
    <scope>NUCLEOTIDE SEQUENCE [LARGE SCALE GENOMIC DNA]</scope>
    <source>
        <strain evidence="9 10">F11</strain>
    </source>
</reference>
<evidence type="ECO:0000313" key="9">
    <source>
        <dbReference type="EMBL" id="ROT39102.1"/>
    </source>
</evidence>
<dbReference type="Proteomes" id="UP000272025">
    <property type="component" value="Unassembled WGS sequence"/>
</dbReference>
<dbReference type="GO" id="GO:0005739">
    <property type="term" value="C:mitochondrion"/>
    <property type="evidence" value="ECO:0007669"/>
    <property type="project" value="UniProtKB-SubCell"/>
</dbReference>
<dbReference type="GO" id="GO:0030488">
    <property type="term" value="P:tRNA methylation"/>
    <property type="evidence" value="ECO:0007669"/>
    <property type="project" value="TreeGrafter"/>
</dbReference>
<evidence type="ECO:0000256" key="1">
    <source>
        <dbReference type="ARBA" id="ARBA00004173"/>
    </source>
</evidence>
<keyword evidence="9" id="KW-0378">Hydrolase</keyword>
<protein>
    <submittedName>
        <fullName evidence="9">P-loop containing nucleoside triphosphate hydrolase protein</fullName>
    </submittedName>
</protein>
<feature type="domain" description="G" evidence="6">
    <location>
        <begin position="295"/>
        <end position="426"/>
    </location>
</feature>
<dbReference type="PRINTS" id="PR00326">
    <property type="entry name" value="GTP1OBG"/>
</dbReference>
<comment type="subcellular location">
    <subcellularLocation>
        <location evidence="1">Mitochondrion</location>
    </subcellularLocation>
</comment>
<evidence type="ECO:0000256" key="2">
    <source>
        <dbReference type="ARBA" id="ARBA00011043"/>
    </source>
</evidence>
<dbReference type="EMBL" id="ML119054">
    <property type="protein sequence ID" value="ROT39102.1"/>
    <property type="molecule type" value="Genomic_DNA"/>
</dbReference>
<evidence type="ECO:0000259" key="7">
    <source>
        <dbReference type="Pfam" id="PF10396"/>
    </source>
</evidence>
<evidence type="ECO:0000256" key="5">
    <source>
        <dbReference type="ARBA" id="ARBA00023134"/>
    </source>
</evidence>
<dbReference type="OrthoDB" id="188276at2759"/>
<dbReference type="InterPro" id="IPR027368">
    <property type="entry name" value="MnmE_dom2"/>
</dbReference>
<name>A0A3N2PX92_SODAK</name>
<dbReference type="Pfam" id="PF12631">
    <property type="entry name" value="MnmE_helical"/>
    <property type="match status" value="1"/>
</dbReference>
<organism evidence="9 10">
    <name type="scientific">Sodiomyces alkalinus (strain CBS 110278 / VKM F-3762 / F11)</name>
    <name type="common">Alkaliphilic filamentous fungus</name>
    <dbReference type="NCBI Taxonomy" id="1314773"/>
    <lineage>
        <taxon>Eukaryota</taxon>
        <taxon>Fungi</taxon>
        <taxon>Dikarya</taxon>
        <taxon>Ascomycota</taxon>
        <taxon>Pezizomycotina</taxon>
        <taxon>Sordariomycetes</taxon>
        <taxon>Hypocreomycetidae</taxon>
        <taxon>Glomerellales</taxon>
        <taxon>Plectosphaerellaceae</taxon>
        <taxon>Sodiomyces</taxon>
    </lineage>
</organism>
<dbReference type="HAMAP" id="MF_00379">
    <property type="entry name" value="GTPase_MnmE"/>
    <property type="match status" value="1"/>
</dbReference>
<proteinExistence type="inferred from homology"/>
<dbReference type="SUPFAM" id="SSF52540">
    <property type="entry name" value="P-loop containing nucleoside triphosphate hydrolases"/>
    <property type="match status" value="1"/>
</dbReference>
<evidence type="ECO:0000259" key="8">
    <source>
        <dbReference type="Pfam" id="PF12631"/>
    </source>
</evidence>
<dbReference type="SUPFAM" id="SSF103025">
    <property type="entry name" value="Folate-binding domain"/>
    <property type="match status" value="1"/>
</dbReference>
<accession>A0A3N2PX92</accession>
<dbReference type="Gene3D" id="3.40.50.300">
    <property type="entry name" value="P-loop containing nucleotide triphosphate hydrolases"/>
    <property type="match status" value="1"/>
</dbReference>
<dbReference type="InterPro" id="IPR025867">
    <property type="entry name" value="MnmE_helical"/>
</dbReference>
<dbReference type="GO" id="GO:0003924">
    <property type="term" value="F:GTPase activity"/>
    <property type="evidence" value="ECO:0007669"/>
    <property type="project" value="InterPro"/>
</dbReference>
<feature type="domain" description="GTP-binding protein TrmE N-terminal" evidence="7">
    <location>
        <begin position="71"/>
        <end position="193"/>
    </location>
</feature>
<keyword evidence="5" id="KW-0342">GTP-binding</keyword>
<evidence type="ECO:0000259" key="6">
    <source>
        <dbReference type="Pfam" id="PF01926"/>
    </source>
</evidence>
<dbReference type="NCBIfam" id="NF003661">
    <property type="entry name" value="PRK05291.1-3"/>
    <property type="match status" value="1"/>
</dbReference>
<gene>
    <name evidence="9" type="ORF">SODALDRAFT_275887</name>
</gene>
<dbReference type="GeneID" id="39576474"/>
<dbReference type="InterPro" id="IPR004520">
    <property type="entry name" value="GTPase_MnmE"/>
</dbReference>
<sequence>MSIASNSIPGVSSNSRQTRRVASKTTATWAVRFLVGTLRGTRAAPSSTYSLRNYRRNYSTLPAKQSFAEDTIYALSTAQGRAGIAIIRISGPACLDIYRSLCPSKAPLKPRYATLRTLIDSHAQDGPNVLDSDAIVLYFPAPKTVTGEDVLELHVHGGPATIKAVLAAIPKCAEGVRYAEPGEFTRRAFLNDRLDLAQVESLADTLSADTEQQRRAAVRGTSGALGRTYESWRAQLLLARGEIEALIDFSEDQHFDEPPAELLRNVTALVDGMLRGIRHHEAASARGELLRGGIRIALVGPPNVGKSSLMNLVVGREASIVSVEAGTTRDIVEVSLDIRGYLCSFADTAGFRGGSSSSSGSGAAEPIGIVEEEGIRRAKQKALESDLVVVLAAVEPTVEGGFGIAYDEETLEIAAQAPESLLVVNKRDAVDETTFFALLEKFRAVVRARAPALEKTEVMAISCKEAQAGSSVDSGGVHALTDELAGSFAGMTSMPADMQDLLGVTERQRQLLEQCRNWLEEYRRVTQPSDQAEEEPDIVLAAEYLRYAADCLAKITGRGESGDVEEVLGVIFEK</sequence>